<organism evidence="2">
    <name type="scientific">Puccinia triticina (isolate 1-1 / race 1 (BBBD))</name>
    <name type="common">Brown leaf rust fungus</name>
    <dbReference type="NCBI Taxonomy" id="630390"/>
    <lineage>
        <taxon>Eukaryota</taxon>
        <taxon>Fungi</taxon>
        <taxon>Dikarya</taxon>
        <taxon>Basidiomycota</taxon>
        <taxon>Pucciniomycotina</taxon>
        <taxon>Pucciniomycetes</taxon>
        <taxon>Pucciniales</taxon>
        <taxon>Pucciniaceae</taxon>
        <taxon>Puccinia</taxon>
    </lineage>
</organism>
<dbReference type="Proteomes" id="UP000005240">
    <property type="component" value="Unassembled WGS sequence"/>
</dbReference>
<sequence length="163" mass="19174">MVFLAQHPDPNQKSFSLLRTPTQLLPKLIAKIIGGEFFDDQFNNMYLFIEKYRKTEWFEKIVSKVDEEKRQKENKKAEKLQKKKNDEEEKQRENQKKEAEKLAKRAYNARALEGFKRVRAAEAVKAEERRARGDLPATSSNPVTVQPKAKRIRLSPEDKKKKE</sequence>
<dbReference type="AlphaFoldDB" id="A0A180GQM7"/>
<name>A0A180GQM7_PUCT1</name>
<feature type="compositionally biased region" description="Basic and acidic residues" evidence="1">
    <location>
        <begin position="154"/>
        <end position="163"/>
    </location>
</feature>
<protein>
    <submittedName>
        <fullName evidence="2 3">Uncharacterized protein</fullName>
    </submittedName>
</protein>
<evidence type="ECO:0000313" key="3">
    <source>
        <dbReference type="EnsemblFungi" id="PTTG_00762-t43_1-p1"/>
    </source>
</evidence>
<keyword evidence="4" id="KW-1185">Reference proteome</keyword>
<reference evidence="3 4" key="3">
    <citation type="journal article" date="2017" name="G3 (Bethesda)">
        <title>Comparative analysis highlights variable genome content of wheat rusts and divergence of the mating loci.</title>
        <authorList>
            <person name="Cuomo C.A."/>
            <person name="Bakkeren G."/>
            <person name="Khalil H.B."/>
            <person name="Panwar V."/>
            <person name="Joly D."/>
            <person name="Linning R."/>
            <person name="Sakthikumar S."/>
            <person name="Song X."/>
            <person name="Adiconis X."/>
            <person name="Fan L."/>
            <person name="Goldberg J.M."/>
            <person name="Levin J.Z."/>
            <person name="Young S."/>
            <person name="Zeng Q."/>
            <person name="Anikster Y."/>
            <person name="Bruce M."/>
            <person name="Wang M."/>
            <person name="Yin C."/>
            <person name="McCallum B."/>
            <person name="Szabo L.J."/>
            <person name="Hulbert S."/>
            <person name="Chen X."/>
            <person name="Fellers J.P."/>
        </authorList>
    </citation>
    <scope>NUCLEOTIDE SEQUENCE</scope>
    <source>
        <strain evidence="3">isolate 1-1 / race 1 (BBBD)</strain>
        <strain evidence="4">Isolate 1-1 / race 1 (BBBD)</strain>
    </source>
</reference>
<dbReference type="EMBL" id="ADAS02000035">
    <property type="protein sequence ID" value="OAV94851.1"/>
    <property type="molecule type" value="Genomic_DNA"/>
</dbReference>
<reference evidence="3" key="4">
    <citation type="submission" date="2025-05" db="UniProtKB">
        <authorList>
            <consortium name="EnsemblFungi"/>
        </authorList>
    </citation>
    <scope>IDENTIFICATION</scope>
    <source>
        <strain evidence="3">isolate 1-1 / race 1 (BBBD)</strain>
    </source>
</reference>
<evidence type="ECO:0000256" key="1">
    <source>
        <dbReference type="SAM" id="MobiDB-lite"/>
    </source>
</evidence>
<evidence type="ECO:0000313" key="4">
    <source>
        <dbReference type="Proteomes" id="UP000005240"/>
    </source>
</evidence>
<dbReference type="STRING" id="630390.A0A180GQM7"/>
<dbReference type="VEuPathDB" id="FungiDB:PTTG_00762"/>
<reference evidence="2" key="2">
    <citation type="submission" date="2016-05" db="EMBL/GenBank/DDBJ databases">
        <title>Comparative analysis highlights variable genome content of wheat rusts and divergence of the mating loci.</title>
        <authorList>
            <person name="Cuomo C.A."/>
            <person name="Bakkeren G."/>
            <person name="Szabo L."/>
            <person name="Khalil H."/>
            <person name="Joly D."/>
            <person name="Goldberg J."/>
            <person name="Young S."/>
            <person name="Zeng Q."/>
            <person name="Fellers J."/>
        </authorList>
    </citation>
    <scope>NUCLEOTIDE SEQUENCE [LARGE SCALE GENOMIC DNA]</scope>
    <source>
        <strain evidence="2">1-1 BBBD Race 1</strain>
    </source>
</reference>
<proteinExistence type="predicted"/>
<feature type="region of interest" description="Disordered" evidence="1">
    <location>
        <begin position="68"/>
        <end position="102"/>
    </location>
</feature>
<accession>A0A180GQM7</accession>
<reference evidence="2" key="1">
    <citation type="submission" date="2009-11" db="EMBL/GenBank/DDBJ databases">
        <authorList>
            <consortium name="The Broad Institute Genome Sequencing Platform"/>
            <person name="Ward D."/>
            <person name="Feldgarden M."/>
            <person name="Earl A."/>
            <person name="Young S.K."/>
            <person name="Zeng Q."/>
            <person name="Koehrsen M."/>
            <person name="Alvarado L."/>
            <person name="Berlin A."/>
            <person name="Bochicchio J."/>
            <person name="Borenstein D."/>
            <person name="Chapman S.B."/>
            <person name="Chen Z."/>
            <person name="Engels R."/>
            <person name="Freedman E."/>
            <person name="Gellesch M."/>
            <person name="Goldberg J."/>
            <person name="Griggs A."/>
            <person name="Gujja S."/>
            <person name="Heilman E."/>
            <person name="Heiman D."/>
            <person name="Hepburn T."/>
            <person name="Howarth C."/>
            <person name="Jen D."/>
            <person name="Larson L."/>
            <person name="Lewis B."/>
            <person name="Mehta T."/>
            <person name="Park D."/>
            <person name="Pearson M."/>
            <person name="Roberts A."/>
            <person name="Saif S."/>
            <person name="Shea T."/>
            <person name="Shenoy N."/>
            <person name="Sisk P."/>
            <person name="Stolte C."/>
            <person name="Sykes S."/>
            <person name="Thomson T."/>
            <person name="Walk T."/>
            <person name="White J."/>
            <person name="Yandava C."/>
            <person name="Izard J."/>
            <person name="Baranova O.V."/>
            <person name="Blanton J.M."/>
            <person name="Tanner A.C."/>
            <person name="Dewhirst F.E."/>
            <person name="Haas B."/>
            <person name="Nusbaum C."/>
            <person name="Birren B."/>
        </authorList>
    </citation>
    <scope>NUCLEOTIDE SEQUENCE [LARGE SCALE GENOMIC DNA]</scope>
    <source>
        <strain evidence="2">1-1 BBBD Race 1</strain>
    </source>
</reference>
<feature type="region of interest" description="Disordered" evidence="1">
    <location>
        <begin position="126"/>
        <end position="163"/>
    </location>
</feature>
<gene>
    <name evidence="2" type="ORF">PTTG_00762</name>
</gene>
<evidence type="ECO:0000313" key="2">
    <source>
        <dbReference type="EMBL" id="OAV94851.1"/>
    </source>
</evidence>
<dbReference type="EnsemblFungi" id="PTTG_00762-t43_1">
    <property type="protein sequence ID" value="PTTG_00762-t43_1-p1"/>
    <property type="gene ID" value="PTTG_00762"/>
</dbReference>